<dbReference type="AlphaFoldDB" id="A0A4C1Z5H3"/>
<keyword evidence="2" id="KW-1185">Reference proteome</keyword>
<protein>
    <submittedName>
        <fullName evidence="1">Uncharacterized protein</fullName>
    </submittedName>
</protein>
<evidence type="ECO:0000313" key="2">
    <source>
        <dbReference type="Proteomes" id="UP000299102"/>
    </source>
</evidence>
<dbReference type="Proteomes" id="UP000299102">
    <property type="component" value="Unassembled WGS sequence"/>
</dbReference>
<organism evidence="1 2">
    <name type="scientific">Eumeta variegata</name>
    <name type="common">Bagworm moth</name>
    <name type="synonym">Eumeta japonica</name>
    <dbReference type="NCBI Taxonomy" id="151549"/>
    <lineage>
        <taxon>Eukaryota</taxon>
        <taxon>Metazoa</taxon>
        <taxon>Ecdysozoa</taxon>
        <taxon>Arthropoda</taxon>
        <taxon>Hexapoda</taxon>
        <taxon>Insecta</taxon>
        <taxon>Pterygota</taxon>
        <taxon>Neoptera</taxon>
        <taxon>Endopterygota</taxon>
        <taxon>Lepidoptera</taxon>
        <taxon>Glossata</taxon>
        <taxon>Ditrysia</taxon>
        <taxon>Tineoidea</taxon>
        <taxon>Psychidae</taxon>
        <taxon>Oiketicinae</taxon>
        <taxon>Eumeta</taxon>
    </lineage>
</organism>
<accession>A0A4C1Z5H3</accession>
<gene>
    <name evidence="1" type="ORF">EVAR_60459_1</name>
</gene>
<name>A0A4C1Z5H3_EUMVA</name>
<dbReference type="EMBL" id="BGZK01001551">
    <property type="protein sequence ID" value="GBP82169.1"/>
    <property type="molecule type" value="Genomic_DNA"/>
</dbReference>
<sequence length="203" mass="22597">MHTRMHTHMYARTHIHTNISKYTHSYATCTRAREAKAHALARTQPHAHTQTQVQHLKKYIYYLLIKGKSLERSALRIVKISQGLIQRAAPGHSRECTGVRLARSTRVRVGDSLAYSLYTLPPTPCLCPLGPRGNPPSPLPPAAPHAASMALLSHTGFHSNEEHFRPIFDTMLALAQKCAQWRTLCAPATPPRPGPDVALKGFY</sequence>
<evidence type="ECO:0000313" key="1">
    <source>
        <dbReference type="EMBL" id="GBP82169.1"/>
    </source>
</evidence>
<reference evidence="1 2" key="1">
    <citation type="journal article" date="2019" name="Commun. Biol.">
        <title>The bagworm genome reveals a unique fibroin gene that provides high tensile strength.</title>
        <authorList>
            <person name="Kono N."/>
            <person name="Nakamura H."/>
            <person name="Ohtoshi R."/>
            <person name="Tomita M."/>
            <person name="Numata K."/>
            <person name="Arakawa K."/>
        </authorList>
    </citation>
    <scope>NUCLEOTIDE SEQUENCE [LARGE SCALE GENOMIC DNA]</scope>
</reference>
<comment type="caution">
    <text evidence="1">The sequence shown here is derived from an EMBL/GenBank/DDBJ whole genome shotgun (WGS) entry which is preliminary data.</text>
</comment>
<proteinExistence type="predicted"/>